<evidence type="ECO:0000256" key="4">
    <source>
        <dbReference type="ARBA" id="ARBA00022840"/>
    </source>
</evidence>
<protein>
    <recommendedName>
        <fullName evidence="5">protein adenylyltransferase</fullName>
        <ecNumber evidence="5">2.7.7.108</ecNumber>
    </recommendedName>
</protein>
<proteinExistence type="predicted"/>
<evidence type="ECO:0000259" key="9">
    <source>
        <dbReference type="PROSITE" id="PS51459"/>
    </source>
</evidence>
<dbReference type="RefSeq" id="WP_006902437.1">
    <property type="nucleotide sequence ID" value="NZ_BAOQ01000058.1"/>
</dbReference>
<dbReference type="PANTHER" id="PTHR39560">
    <property type="entry name" value="PROTEIN ADENYLYLTRANSFERASE FIC-RELATED"/>
    <property type="match status" value="1"/>
</dbReference>
<organism evidence="10 11">
    <name type="scientific">Gordonia paraffinivorans NBRC 108238</name>
    <dbReference type="NCBI Taxonomy" id="1223543"/>
    <lineage>
        <taxon>Bacteria</taxon>
        <taxon>Bacillati</taxon>
        <taxon>Actinomycetota</taxon>
        <taxon>Actinomycetes</taxon>
        <taxon>Mycobacteriales</taxon>
        <taxon>Gordoniaceae</taxon>
        <taxon>Gordonia</taxon>
    </lineage>
</organism>
<evidence type="ECO:0000256" key="2">
    <source>
        <dbReference type="ARBA" id="ARBA00022695"/>
    </source>
</evidence>
<comment type="caution">
    <text evidence="10">The sequence shown here is derived from an EMBL/GenBank/DDBJ whole genome shotgun (WGS) entry which is preliminary data.</text>
</comment>
<evidence type="ECO:0000256" key="1">
    <source>
        <dbReference type="ARBA" id="ARBA00022679"/>
    </source>
</evidence>
<keyword evidence="3" id="KW-0547">Nucleotide-binding</keyword>
<dbReference type="SUPFAM" id="SSF140931">
    <property type="entry name" value="Fic-like"/>
    <property type="match status" value="1"/>
</dbReference>
<dbReference type="PANTHER" id="PTHR39560:SF1">
    <property type="entry name" value="PROTEIN ADENYLYLTRANSFERASE FIC-RELATED"/>
    <property type="match status" value="1"/>
</dbReference>
<keyword evidence="1" id="KW-0808">Transferase</keyword>
<dbReference type="Pfam" id="PF02661">
    <property type="entry name" value="Fic"/>
    <property type="match status" value="1"/>
</dbReference>
<feature type="region of interest" description="Disordered" evidence="8">
    <location>
        <begin position="257"/>
        <end position="286"/>
    </location>
</feature>
<evidence type="ECO:0000256" key="5">
    <source>
        <dbReference type="ARBA" id="ARBA00034531"/>
    </source>
</evidence>
<comment type="catalytic activity">
    <reaction evidence="7">
        <text>L-tyrosyl-[protein] + ATP = O-(5'-adenylyl)-L-tyrosyl-[protein] + diphosphate</text>
        <dbReference type="Rhea" id="RHEA:54288"/>
        <dbReference type="Rhea" id="RHEA-COMP:10136"/>
        <dbReference type="Rhea" id="RHEA-COMP:13846"/>
        <dbReference type="ChEBI" id="CHEBI:30616"/>
        <dbReference type="ChEBI" id="CHEBI:33019"/>
        <dbReference type="ChEBI" id="CHEBI:46858"/>
        <dbReference type="ChEBI" id="CHEBI:83624"/>
        <dbReference type="EC" id="2.7.7.108"/>
    </reaction>
</comment>
<evidence type="ECO:0000256" key="7">
    <source>
        <dbReference type="ARBA" id="ARBA00048696"/>
    </source>
</evidence>
<sequence length="296" mass="32704">MVADDRGAKEVLENLLGLTDADELQRYERRAAALRVAQLEEHPDLIVGDFDFPHLQALHAYILQDVYPWAGEPRRYGQETMAMGMPHCRAEFLDAEIDRVFTAIDRHRPSPDDRDAAIVTVADHWGELTGVHPFRDGNSRSQRLFFDRYLRESGWALDWSQVDATAVHAARHVAMATVDSSYLAATLRPGIRRLGEVPAGTLTATQGTRDAGRSVEIFHAMLNHKRQGGTAATFTLNDAQPETETPAQRAARIATRGVSRQTPHNHVRGGHPDHPTATHSMAPLHVPGARPIASCA</sequence>
<evidence type="ECO:0000256" key="6">
    <source>
        <dbReference type="ARBA" id="ARBA00047939"/>
    </source>
</evidence>
<dbReference type="InterPro" id="IPR036597">
    <property type="entry name" value="Fido-like_dom_sf"/>
</dbReference>
<evidence type="ECO:0000256" key="3">
    <source>
        <dbReference type="ARBA" id="ARBA00022741"/>
    </source>
</evidence>
<evidence type="ECO:0000313" key="11">
    <source>
        <dbReference type="Proteomes" id="UP000035021"/>
    </source>
</evidence>
<keyword evidence="2" id="KW-0548">Nucleotidyltransferase</keyword>
<feature type="non-terminal residue" evidence="10">
    <location>
        <position position="296"/>
    </location>
</feature>
<keyword evidence="11" id="KW-1185">Reference proteome</keyword>
<dbReference type="EC" id="2.7.7.108" evidence="5"/>
<dbReference type="Proteomes" id="UP000035021">
    <property type="component" value="Unassembled WGS sequence"/>
</dbReference>
<dbReference type="Gene3D" id="1.10.3290.10">
    <property type="entry name" value="Fido-like domain"/>
    <property type="match status" value="1"/>
</dbReference>
<evidence type="ECO:0000313" key="10">
    <source>
        <dbReference type="EMBL" id="GAC86158.1"/>
    </source>
</evidence>
<reference evidence="10 11" key="1">
    <citation type="submission" date="2013-02" db="EMBL/GenBank/DDBJ databases">
        <title>Whole genome shotgun sequence of Gordonia paraffinivorans NBRC 108238.</title>
        <authorList>
            <person name="Isaki-Nakamura S."/>
            <person name="Hosoyama A."/>
            <person name="Tsuchikane K."/>
            <person name="Ando Y."/>
            <person name="Baba S."/>
            <person name="Ohji S."/>
            <person name="Hamada M."/>
            <person name="Tamura T."/>
            <person name="Yamazoe A."/>
            <person name="Yamazaki S."/>
            <person name="Fujita N."/>
        </authorList>
    </citation>
    <scope>NUCLEOTIDE SEQUENCE [LARGE SCALE GENOMIC DNA]</scope>
    <source>
        <strain evidence="10 11">NBRC 108238</strain>
    </source>
</reference>
<dbReference type="PROSITE" id="PS51459">
    <property type="entry name" value="FIDO"/>
    <property type="match status" value="1"/>
</dbReference>
<accession>A0ABQ0IRI2</accession>
<dbReference type="EMBL" id="BAOQ01000058">
    <property type="protein sequence ID" value="GAC86158.1"/>
    <property type="molecule type" value="Genomic_DNA"/>
</dbReference>
<gene>
    <name evidence="10" type="ORF">GP2_058_00010</name>
</gene>
<comment type="catalytic activity">
    <reaction evidence="6">
        <text>L-threonyl-[protein] + ATP = 3-O-(5'-adenylyl)-L-threonyl-[protein] + diphosphate</text>
        <dbReference type="Rhea" id="RHEA:54292"/>
        <dbReference type="Rhea" id="RHEA-COMP:11060"/>
        <dbReference type="Rhea" id="RHEA-COMP:13847"/>
        <dbReference type="ChEBI" id="CHEBI:30013"/>
        <dbReference type="ChEBI" id="CHEBI:30616"/>
        <dbReference type="ChEBI" id="CHEBI:33019"/>
        <dbReference type="ChEBI" id="CHEBI:138113"/>
        <dbReference type="EC" id="2.7.7.108"/>
    </reaction>
</comment>
<evidence type="ECO:0000256" key="8">
    <source>
        <dbReference type="SAM" id="MobiDB-lite"/>
    </source>
</evidence>
<feature type="domain" description="Fido" evidence="9">
    <location>
        <begin position="50"/>
        <end position="196"/>
    </location>
</feature>
<dbReference type="InterPro" id="IPR003812">
    <property type="entry name" value="Fido"/>
</dbReference>
<name>A0ABQ0IRI2_9ACTN</name>
<keyword evidence="4" id="KW-0067">ATP-binding</keyword>